<dbReference type="AlphaFoldDB" id="A0A853FIH8"/>
<keyword evidence="1" id="KW-0732">Signal</keyword>
<accession>A0A853FIH8</accession>
<proteinExistence type="predicted"/>
<feature type="signal peptide" evidence="1">
    <location>
        <begin position="1"/>
        <end position="24"/>
    </location>
</feature>
<reference evidence="2 3" key="1">
    <citation type="submission" date="2020-07" db="EMBL/GenBank/DDBJ databases">
        <title>Taxonomic revisions and descriptions of new bacterial species based on genomic comparisons in the high-G+C-content subgroup of the family Alcaligenaceae.</title>
        <authorList>
            <person name="Szabo A."/>
            <person name="Felfoldi T."/>
        </authorList>
    </citation>
    <scope>NUCLEOTIDE SEQUENCE [LARGE SCALE GENOMIC DNA]</scope>
    <source>
        <strain evidence="2 3">DSM 25264</strain>
    </source>
</reference>
<dbReference type="OrthoDB" id="5957195at2"/>
<feature type="chain" id="PRO_5032616818" evidence="1">
    <location>
        <begin position="25"/>
        <end position="178"/>
    </location>
</feature>
<dbReference type="RefSeq" id="WP_129970891.1">
    <property type="nucleotide sequence ID" value="NZ_JACCEW010000006.1"/>
</dbReference>
<keyword evidence="3" id="KW-1185">Reference proteome</keyword>
<evidence type="ECO:0000313" key="2">
    <source>
        <dbReference type="EMBL" id="NYT38560.1"/>
    </source>
</evidence>
<evidence type="ECO:0000313" key="3">
    <source>
        <dbReference type="Proteomes" id="UP000580517"/>
    </source>
</evidence>
<dbReference type="EMBL" id="JACCEW010000006">
    <property type="protein sequence ID" value="NYT38560.1"/>
    <property type="molecule type" value="Genomic_DNA"/>
</dbReference>
<name>A0A853FIH8_9BURK</name>
<organism evidence="2 3">
    <name type="scientific">Allopusillimonas soli</name>
    <dbReference type="NCBI Taxonomy" id="659016"/>
    <lineage>
        <taxon>Bacteria</taxon>
        <taxon>Pseudomonadati</taxon>
        <taxon>Pseudomonadota</taxon>
        <taxon>Betaproteobacteria</taxon>
        <taxon>Burkholderiales</taxon>
        <taxon>Alcaligenaceae</taxon>
        <taxon>Allopusillimonas</taxon>
    </lineage>
</organism>
<gene>
    <name evidence="2" type="ORF">H0A68_16880</name>
</gene>
<evidence type="ECO:0000256" key="1">
    <source>
        <dbReference type="SAM" id="SignalP"/>
    </source>
</evidence>
<dbReference type="Proteomes" id="UP000580517">
    <property type="component" value="Unassembled WGS sequence"/>
</dbReference>
<comment type="caution">
    <text evidence="2">The sequence shown here is derived from an EMBL/GenBank/DDBJ whole genome shotgun (WGS) entry which is preliminary data.</text>
</comment>
<protein>
    <submittedName>
        <fullName evidence="2">Uncharacterized protein</fullName>
    </submittedName>
</protein>
<sequence length="178" mass="19538">MPRLLSHILSACLLALAATAPSKAAPPSATDLQALRNFELTPSFLERYYAYEDLAVEKPCELSPLLVLQDDGRMSLDDTVRKFESRPGVEKALAESGLTGRELLLGTMTLMGAAMQELAAQHPDIVKQHPDATRLAISDANMAFYKAHQDELHRHMAERAQKAMAKRGGKLPPCMRGQ</sequence>